<gene>
    <name evidence="1" type="ORF">EJB05_04933</name>
</gene>
<organism evidence="1 2">
    <name type="scientific">Eragrostis curvula</name>
    <name type="common">weeping love grass</name>
    <dbReference type="NCBI Taxonomy" id="38414"/>
    <lineage>
        <taxon>Eukaryota</taxon>
        <taxon>Viridiplantae</taxon>
        <taxon>Streptophyta</taxon>
        <taxon>Embryophyta</taxon>
        <taxon>Tracheophyta</taxon>
        <taxon>Spermatophyta</taxon>
        <taxon>Magnoliopsida</taxon>
        <taxon>Liliopsida</taxon>
        <taxon>Poales</taxon>
        <taxon>Poaceae</taxon>
        <taxon>PACMAD clade</taxon>
        <taxon>Chloridoideae</taxon>
        <taxon>Eragrostideae</taxon>
        <taxon>Eragrostidinae</taxon>
        <taxon>Eragrostis</taxon>
    </lineage>
</organism>
<dbReference type="AlphaFoldDB" id="A0A5J9WBT2"/>
<sequence length="75" mass="8622">MMLRSHYNAINRHCVSAAAIICKRSSKDNSGPSLYSLAIEFLDKLRCYDLQDMLVKQWKGPFVYNSSSTDIYPRC</sequence>
<keyword evidence="2" id="KW-1185">Reference proteome</keyword>
<evidence type="ECO:0000313" key="2">
    <source>
        <dbReference type="Proteomes" id="UP000324897"/>
    </source>
</evidence>
<dbReference type="Proteomes" id="UP000324897">
    <property type="component" value="Chromosome 5"/>
</dbReference>
<dbReference type="EMBL" id="RWGY01000004">
    <property type="protein sequence ID" value="TVU45446.1"/>
    <property type="molecule type" value="Genomic_DNA"/>
</dbReference>
<name>A0A5J9WBT2_9POAL</name>
<comment type="caution">
    <text evidence="1">The sequence shown here is derived from an EMBL/GenBank/DDBJ whole genome shotgun (WGS) entry which is preliminary data.</text>
</comment>
<evidence type="ECO:0000313" key="1">
    <source>
        <dbReference type="EMBL" id="TVU45446.1"/>
    </source>
</evidence>
<protein>
    <submittedName>
        <fullName evidence="1">Uncharacterized protein</fullName>
    </submittedName>
</protein>
<reference evidence="1 2" key="1">
    <citation type="journal article" date="2019" name="Sci. Rep.">
        <title>A high-quality genome of Eragrostis curvula grass provides insights into Poaceae evolution and supports new strategies to enhance forage quality.</title>
        <authorList>
            <person name="Carballo J."/>
            <person name="Santos B.A.C.M."/>
            <person name="Zappacosta D."/>
            <person name="Garbus I."/>
            <person name="Selva J.P."/>
            <person name="Gallo C.A."/>
            <person name="Diaz A."/>
            <person name="Albertini E."/>
            <person name="Caccamo M."/>
            <person name="Echenique V."/>
        </authorList>
    </citation>
    <scope>NUCLEOTIDE SEQUENCE [LARGE SCALE GENOMIC DNA]</scope>
    <source>
        <strain evidence="2">cv. Victoria</strain>
        <tissue evidence="1">Leaf</tissue>
    </source>
</reference>
<proteinExistence type="predicted"/>
<accession>A0A5J9WBT2</accession>
<dbReference type="Gramene" id="TVU45446">
    <property type="protein sequence ID" value="TVU45446"/>
    <property type="gene ID" value="EJB05_04933"/>
</dbReference>